<evidence type="ECO:0000313" key="2">
    <source>
        <dbReference type="EMBL" id="NER28984.1"/>
    </source>
</evidence>
<dbReference type="SUPFAM" id="SSF47598">
    <property type="entry name" value="Ribbon-helix-helix"/>
    <property type="match status" value="1"/>
</dbReference>
<evidence type="ECO:0000256" key="1">
    <source>
        <dbReference type="SAM" id="MobiDB-lite"/>
    </source>
</evidence>
<proteinExistence type="predicted"/>
<dbReference type="EMBL" id="JAAHFQ010000289">
    <property type="protein sequence ID" value="NER28984.1"/>
    <property type="molecule type" value="Genomic_DNA"/>
</dbReference>
<accession>A0A6B3NG50</accession>
<dbReference type="Pfam" id="PF05534">
    <property type="entry name" value="HicB"/>
    <property type="match status" value="1"/>
</dbReference>
<sequence>MLISYKGYTGNMDVDIEENIIYGEVIDIKDIITFEGKTPQEAKKDFERRVDRYLEFCRDIGQEPDKPFSGKIHLRTTGENHRKISLAAAKTGKSINSWIDEALSRAAEETLRGNDNQESKLTKFTEKDKAIIKEQLFNEQRSRVNDFYEGIKSFLKYDDEDTHLEVMCKLESLITGNSNPENVETSRESKPKVANTH</sequence>
<dbReference type="SUPFAM" id="SSF143100">
    <property type="entry name" value="TTHA1013/TTHA0281-like"/>
    <property type="match status" value="1"/>
</dbReference>
<dbReference type="GO" id="GO:0006355">
    <property type="term" value="P:regulation of DNA-templated transcription"/>
    <property type="evidence" value="ECO:0007669"/>
    <property type="project" value="InterPro"/>
</dbReference>
<dbReference type="Gene3D" id="1.20.5.780">
    <property type="entry name" value="Single helix bin"/>
    <property type="match status" value="1"/>
</dbReference>
<protein>
    <submittedName>
        <fullName evidence="2">Type II toxin-antitoxin system HicB family antitoxin</fullName>
    </submittedName>
</protein>
<dbReference type="InterPro" id="IPR010985">
    <property type="entry name" value="Ribbon_hlx_hlx"/>
</dbReference>
<organism evidence="2">
    <name type="scientific">Symploca sp. SIO1C4</name>
    <dbReference type="NCBI Taxonomy" id="2607765"/>
    <lineage>
        <taxon>Bacteria</taxon>
        <taxon>Bacillati</taxon>
        <taxon>Cyanobacteriota</taxon>
        <taxon>Cyanophyceae</taxon>
        <taxon>Coleofasciculales</taxon>
        <taxon>Coleofasciculaceae</taxon>
        <taxon>Symploca</taxon>
    </lineage>
</organism>
<reference evidence="2" key="1">
    <citation type="submission" date="2019-11" db="EMBL/GenBank/DDBJ databases">
        <title>Genomic insights into an expanded diversity of filamentous marine cyanobacteria reveals the extraordinary biosynthetic potential of Moorea and Okeania.</title>
        <authorList>
            <person name="Ferreira Leao T."/>
            <person name="Wang M."/>
            <person name="Moss N."/>
            <person name="Da Silva R."/>
            <person name="Sanders J."/>
            <person name="Nurk S."/>
            <person name="Gurevich A."/>
            <person name="Humphrey G."/>
            <person name="Reher R."/>
            <person name="Zhu Q."/>
            <person name="Belda-Ferre P."/>
            <person name="Glukhov E."/>
            <person name="Rex R."/>
            <person name="Dorrestein P.C."/>
            <person name="Knight R."/>
            <person name="Pevzner P."/>
            <person name="Gerwick W.H."/>
            <person name="Gerwick L."/>
        </authorList>
    </citation>
    <scope>NUCLEOTIDE SEQUENCE</scope>
    <source>
        <strain evidence="2">SIO1C4</strain>
    </source>
</reference>
<feature type="region of interest" description="Disordered" evidence="1">
    <location>
        <begin position="175"/>
        <end position="197"/>
    </location>
</feature>
<dbReference type="AlphaFoldDB" id="A0A6B3NG50"/>
<gene>
    <name evidence="2" type="ORF">F6J89_15430</name>
</gene>
<name>A0A6B3NG50_9CYAN</name>
<dbReference type="InterPro" id="IPR008651">
    <property type="entry name" value="Uncharacterised_HicB"/>
</dbReference>
<dbReference type="InterPro" id="IPR035069">
    <property type="entry name" value="TTHA1013/TTHA0281-like"/>
</dbReference>
<comment type="caution">
    <text evidence="2">The sequence shown here is derived from an EMBL/GenBank/DDBJ whole genome shotgun (WGS) entry which is preliminary data.</text>
</comment>